<dbReference type="Proteomes" id="UP001407405">
    <property type="component" value="Unassembled WGS sequence"/>
</dbReference>
<dbReference type="InterPro" id="IPR036900">
    <property type="entry name" value="A-D-PHexomutase_C_sf"/>
</dbReference>
<sequence>MDQSTRKRYELWLTSPAIDQATRRELEAIEGDEKEIEDRFFQELTFGTGGLRGILGAGTNRMNVYMVRKAAQGLANYILQHGESAARRGVVIAHDCRHMSREFCLEAACVLAANHITAYIFDDLRPTPQLSFAVRNRDAIAGIVVTASHNPPEYNGFKVYWEDGAQVSTAIADAITAAIQAIDGFEAVKVIPQAEARQSGRLQELDASMDEAYLEAVLSQSLRQDAVQQVADTFQVVYTPLHGTGAKLVPEALKRAGFRRVLVEPSQAVPDPDFSTVKSPNPEEKAAFQLAIRLAEKEGADLIIGTDPDGDRVGALVKDREGNYVVLTGNQTGALLVDYIIRTRREKDMLPANSLVVKTIVTSEMGAVIAKAQGASMENTLTGFKYIGDRIKHYETTGEKQFLFGYEESYGYLSGTYARDKDAVVAALLIAEMAAVYAVEGLSLYEGLLRLYDTYGYFMEDLVSITLKGKEGMEKIDAIMNRFRQNPPGSLGGTSVTAVEDYENMAGFPSANVIKMILGEAGWVALRPSGTEPKLKIYAGVCTGSLEASRQQLDTWMAAMNQLVK</sequence>
<dbReference type="PANTHER" id="PTHR45745:SF1">
    <property type="entry name" value="PHOSPHOGLUCOMUTASE 2B-RELATED"/>
    <property type="match status" value="1"/>
</dbReference>
<evidence type="ECO:0000256" key="9">
    <source>
        <dbReference type="RuleBase" id="RU004326"/>
    </source>
</evidence>
<reference evidence="14 15" key="1">
    <citation type="submission" date="2024-04" db="EMBL/GenBank/DDBJ databases">
        <title>Genome sequencing and metabolic network reconstruction of aminoacids and betaine degradation by Anoxynatronum sibiricum.</title>
        <authorList>
            <person name="Detkova E.N."/>
            <person name="Boltjanskaja Y.V."/>
            <person name="Mardanov A.V."/>
            <person name="Kevbrin V."/>
        </authorList>
    </citation>
    <scope>NUCLEOTIDE SEQUENCE [LARGE SCALE GENOMIC DNA]</scope>
    <source>
        <strain evidence="14 15">Z-7981</strain>
    </source>
</reference>
<organism evidence="14 15">
    <name type="scientific">Anoxynatronum sibiricum</name>
    <dbReference type="NCBI Taxonomy" id="210623"/>
    <lineage>
        <taxon>Bacteria</taxon>
        <taxon>Bacillati</taxon>
        <taxon>Bacillota</taxon>
        <taxon>Clostridia</taxon>
        <taxon>Eubacteriales</taxon>
        <taxon>Clostridiaceae</taxon>
        <taxon>Anoxynatronum</taxon>
    </lineage>
</organism>
<dbReference type="Pfam" id="PF00408">
    <property type="entry name" value="PGM_PMM_IV"/>
    <property type="match status" value="1"/>
</dbReference>
<evidence type="ECO:0000313" key="15">
    <source>
        <dbReference type="Proteomes" id="UP001407405"/>
    </source>
</evidence>
<dbReference type="InterPro" id="IPR016055">
    <property type="entry name" value="A-D-PHexomutase_a/b/a-I/II/III"/>
</dbReference>
<evidence type="ECO:0000256" key="4">
    <source>
        <dbReference type="ARBA" id="ARBA00012728"/>
    </source>
</evidence>
<dbReference type="RefSeq" id="WP_343186142.1">
    <property type="nucleotide sequence ID" value="NZ_JBCITM010000009.1"/>
</dbReference>
<evidence type="ECO:0000259" key="11">
    <source>
        <dbReference type="Pfam" id="PF02878"/>
    </source>
</evidence>
<dbReference type="SUPFAM" id="SSF55957">
    <property type="entry name" value="Phosphoglucomutase, C-terminal domain"/>
    <property type="match status" value="1"/>
</dbReference>
<dbReference type="Pfam" id="PF02878">
    <property type="entry name" value="PGM_PMM_I"/>
    <property type="match status" value="1"/>
</dbReference>
<dbReference type="SUPFAM" id="SSF53738">
    <property type="entry name" value="Phosphoglucomutase, first 3 domains"/>
    <property type="match status" value="3"/>
</dbReference>
<dbReference type="PANTHER" id="PTHR45745">
    <property type="entry name" value="PHOSPHOMANNOMUTASE 45A"/>
    <property type="match status" value="1"/>
</dbReference>
<evidence type="ECO:0000256" key="8">
    <source>
        <dbReference type="ARBA" id="ARBA00023235"/>
    </source>
</evidence>
<dbReference type="InterPro" id="IPR005845">
    <property type="entry name" value="A-D-PHexomutase_a/b/a-II"/>
</dbReference>
<dbReference type="CDD" id="cd05799">
    <property type="entry name" value="PGM2"/>
    <property type="match status" value="1"/>
</dbReference>
<evidence type="ECO:0000256" key="1">
    <source>
        <dbReference type="ARBA" id="ARBA00000443"/>
    </source>
</evidence>
<keyword evidence="8 14" id="KW-0413">Isomerase</keyword>
<feature type="domain" description="Alpha-D-phosphohexomutase C-terminal" evidence="10">
    <location>
        <begin position="514"/>
        <end position="545"/>
    </location>
</feature>
<keyword evidence="5" id="KW-0597">Phosphoprotein</keyword>
<protein>
    <recommendedName>
        <fullName evidence="4">phosphoglucomutase (alpha-D-glucose-1,6-bisphosphate-dependent)</fullName>
        <ecNumber evidence="4">5.4.2.2</ecNumber>
    </recommendedName>
</protein>
<dbReference type="InterPro" id="IPR005844">
    <property type="entry name" value="A-D-PHexomutase_a/b/a-I"/>
</dbReference>
<keyword evidence="6 9" id="KW-0479">Metal-binding</keyword>
<dbReference type="EMBL" id="JBCITM010000009">
    <property type="protein sequence ID" value="MEN1760817.1"/>
    <property type="molecule type" value="Genomic_DNA"/>
</dbReference>
<evidence type="ECO:0000256" key="7">
    <source>
        <dbReference type="ARBA" id="ARBA00022842"/>
    </source>
</evidence>
<gene>
    <name evidence="14" type="ORF">AAIG11_10045</name>
</gene>
<evidence type="ECO:0000256" key="5">
    <source>
        <dbReference type="ARBA" id="ARBA00022553"/>
    </source>
</evidence>
<feature type="domain" description="Alpha-D-phosphohexomutase alpha/beta/alpha" evidence="12">
    <location>
        <begin position="212"/>
        <end position="319"/>
    </location>
</feature>
<dbReference type="Gene3D" id="3.30.310.50">
    <property type="entry name" value="Alpha-D-phosphohexomutase, C-terminal domain"/>
    <property type="match status" value="1"/>
</dbReference>
<feature type="domain" description="Alpha-D-phosphohexomutase alpha/beta/alpha" evidence="13">
    <location>
        <begin position="329"/>
        <end position="446"/>
    </location>
</feature>
<dbReference type="PROSITE" id="PS00710">
    <property type="entry name" value="PGM_PMM"/>
    <property type="match status" value="1"/>
</dbReference>
<dbReference type="Gene3D" id="3.40.120.10">
    <property type="entry name" value="Alpha-D-Glucose-1,6-Bisphosphate, subunit A, domain 3"/>
    <property type="match status" value="3"/>
</dbReference>
<keyword evidence="15" id="KW-1185">Reference proteome</keyword>
<dbReference type="GO" id="GO:0016853">
    <property type="term" value="F:isomerase activity"/>
    <property type="evidence" value="ECO:0007669"/>
    <property type="project" value="UniProtKB-KW"/>
</dbReference>
<feature type="domain" description="Alpha-D-phosphohexomutase alpha/beta/alpha" evidence="11">
    <location>
        <begin position="45"/>
        <end position="183"/>
    </location>
</feature>
<comment type="catalytic activity">
    <reaction evidence="1">
        <text>alpha-D-glucose 1-phosphate = alpha-D-glucose 6-phosphate</text>
        <dbReference type="Rhea" id="RHEA:23536"/>
        <dbReference type="ChEBI" id="CHEBI:58225"/>
        <dbReference type="ChEBI" id="CHEBI:58601"/>
        <dbReference type="EC" id="5.4.2.2"/>
    </reaction>
</comment>
<evidence type="ECO:0000259" key="13">
    <source>
        <dbReference type="Pfam" id="PF02880"/>
    </source>
</evidence>
<name>A0ABU9VUJ3_9CLOT</name>
<dbReference type="Pfam" id="PF02880">
    <property type="entry name" value="PGM_PMM_III"/>
    <property type="match status" value="1"/>
</dbReference>
<dbReference type="EC" id="5.4.2.2" evidence="4"/>
<dbReference type="Pfam" id="PF02879">
    <property type="entry name" value="PGM_PMM_II"/>
    <property type="match status" value="1"/>
</dbReference>
<evidence type="ECO:0000256" key="3">
    <source>
        <dbReference type="ARBA" id="ARBA00010231"/>
    </source>
</evidence>
<comment type="similarity">
    <text evidence="3 9">Belongs to the phosphohexose mutase family.</text>
</comment>
<accession>A0ABU9VUJ3</accession>
<evidence type="ECO:0000313" key="14">
    <source>
        <dbReference type="EMBL" id="MEN1760817.1"/>
    </source>
</evidence>
<comment type="cofactor">
    <cofactor evidence="2">
        <name>Mg(2+)</name>
        <dbReference type="ChEBI" id="CHEBI:18420"/>
    </cofactor>
</comment>
<proteinExistence type="inferred from homology"/>
<evidence type="ECO:0000259" key="10">
    <source>
        <dbReference type="Pfam" id="PF00408"/>
    </source>
</evidence>
<evidence type="ECO:0000259" key="12">
    <source>
        <dbReference type="Pfam" id="PF02879"/>
    </source>
</evidence>
<dbReference type="InterPro" id="IPR005846">
    <property type="entry name" value="A-D-PHexomutase_a/b/a-III"/>
</dbReference>
<keyword evidence="7 9" id="KW-0460">Magnesium</keyword>
<dbReference type="InterPro" id="IPR005843">
    <property type="entry name" value="A-D-PHexomutase_C"/>
</dbReference>
<evidence type="ECO:0000256" key="6">
    <source>
        <dbReference type="ARBA" id="ARBA00022723"/>
    </source>
</evidence>
<comment type="caution">
    <text evidence="14">The sequence shown here is derived from an EMBL/GenBank/DDBJ whole genome shotgun (WGS) entry which is preliminary data.</text>
</comment>
<evidence type="ECO:0000256" key="2">
    <source>
        <dbReference type="ARBA" id="ARBA00001946"/>
    </source>
</evidence>
<dbReference type="InterPro" id="IPR016066">
    <property type="entry name" value="A-D-PHexomutase_CS"/>
</dbReference>